<dbReference type="Gene3D" id="3.10.580.10">
    <property type="entry name" value="CBS-domain"/>
    <property type="match status" value="1"/>
</dbReference>
<dbReference type="InterPro" id="IPR046342">
    <property type="entry name" value="CBS_dom_sf"/>
</dbReference>
<evidence type="ECO:0000256" key="3">
    <source>
        <dbReference type="ARBA" id="ARBA00022692"/>
    </source>
</evidence>
<evidence type="ECO:0000256" key="7">
    <source>
        <dbReference type="PROSITE-ProRule" id="PRU00703"/>
    </source>
</evidence>
<feature type="domain" description="CNNM transmembrane" evidence="10">
    <location>
        <begin position="1"/>
        <end position="187"/>
    </location>
</feature>
<gene>
    <name evidence="11" type="ORF">MNR06_02705</name>
</gene>
<dbReference type="SUPFAM" id="SSF54631">
    <property type="entry name" value="CBS-domain pair"/>
    <property type="match status" value="1"/>
</dbReference>
<keyword evidence="2" id="KW-1003">Cell membrane</keyword>
<dbReference type="PROSITE" id="PS51371">
    <property type="entry name" value="CBS"/>
    <property type="match status" value="2"/>
</dbReference>
<dbReference type="Pfam" id="PF00571">
    <property type="entry name" value="CBS"/>
    <property type="match status" value="2"/>
</dbReference>
<dbReference type="PANTHER" id="PTHR43099:SF5">
    <property type="entry name" value="HLYC_CORC FAMILY TRANSPORTER"/>
    <property type="match status" value="1"/>
</dbReference>
<reference evidence="11" key="1">
    <citation type="submission" date="2022-03" db="EMBL/GenBank/DDBJ databases">
        <title>Genome Identification and Characterization of new species Bdellovibrio reynosense LBG001 sp. nov. from a Mexico soil sample.</title>
        <authorList>
            <person name="Camilli A."/>
            <person name="Ajao Y."/>
            <person name="Guo X."/>
        </authorList>
    </citation>
    <scope>NUCLEOTIDE SEQUENCE</scope>
    <source>
        <strain evidence="11">LBG001</strain>
    </source>
</reference>
<dbReference type="PROSITE" id="PS51846">
    <property type="entry name" value="CNNM"/>
    <property type="match status" value="1"/>
</dbReference>
<dbReference type="InterPro" id="IPR000644">
    <property type="entry name" value="CBS_dom"/>
</dbReference>
<evidence type="ECO:0000259" key="10">
    <source>
        <dbReference type="PROSITE" id="PS51846"/>
    </source>
</evidence>
<name>A0ABY4CAH9_9BACT</name>
<evidence type="ECO:0000256" key="4">
    <source>
        <dbReference type="ARBA" id="ARBA00022737"/>
    </source>
</evidence>
<evidence type="ECO:0000313" key="12">
    <source>
        <dbReference type="Proteomes" id="UP000830116"/>
    </source>
</evidence>
<dbReference type="PANTHER" id="PTHR43099">
    <property type="entry name" value="UPF0053 PROTEIN YRKA"/>
    <property type="match status" value="1"/>
</dbReference>
<accession>A0ABY4CAH9</accession>
<keyword evidence="7" id="KW-0129">CBS domain</keyword>
<evidence type="ECO:0000256" key="1">
    <source>
        <dbReference type="ARBA" id="ARBA00004651"/>
    </source>
</evidence>
<dbReference type="InterPro" id="IPR044751">
    <property type="entry name" value="Ion_transp-like_CBS"/>
</dbReference>
<keyword evidence="3 8" id="KW-0812">Transmembrane</keyword>
<dbReference type="InterPro" id="IPR051676">
    <property type="entry name" value="UPF0053_domain"/>
</dbReference>
<evidence type="ECO:0000259" key="9">
    <source>
        <dbReference type="PROSITE" id="PS51371"/>
    </source>
</evidence>
<dbReference type="CDD" id="cd04590">
    <property type="entry name" value="CBS_pair_CorC_HlyC_assoc"/>
    <property type="match status" value="1"/>
</dbReference>
<feature type="domain" description="CBS" evidence="9">
    <location>
        <begin position="269"/>
        <end position="327"/>
    </location>
</feature>
<keyword evidence="12" id="KW-1185">Reference proteome</keyword>
<evidence type="ECO:0000256" key="2">
    <source>
        <dbReference type="ARBA" id="ARBA00022475"/>
    </source>
</evidence>
<evidence type="ECO:0000256" key="8">
    <source>
        <dbReference type="PROSITE-ProRule" id="PRU01193"/>
    </source>
</evidence>
<proteinExistence type="predicted"/>
<organism evidence="11 12">
    <name type="scientific">Bdellovibrio reynosensis</name>
    <dbReference type="NCBI Taxonomy" id="2835041"/>
    <lineage>
        <taxon>Bacteria</taxon>
        <taxon>Pseudomonadati</taxon>
        <taxon>Bdellovibrionota</taxon>
        <taxon>Bdellovibrionia</taxon>
        <taxon>Bdellovibrionales</taxon>
        <taxon>Pseudobdellovibrionaceae</taxon>
        <taxon>Bdellovibrio</taxon>
    </lineage>
</organism>
<keyword evidence="5 8" id="KW-1133">Transmembrane helix</keyword>
<evidence type="ECO:0000256" key="6">
    <source>
        <dbReference type="ARBA" id="ARBA00023136"/>
    </source>
</evidence>
<protein>
    <submittedName>
        <fullName evidence="11">Hemolysin family protein</fullName>
    </submittedName>
</protein>
<dbReference type="InterPro" id="IPR002550">
    <property type="entry name" value="CNNM"/>
</dbReference>
<dbReference type="EMBL" id="CP093442">
    <property type="protein sequence ID" value="UOF01863.1"/>
    <property type="molecule type" value="Genomic_DNA"/>
</dbReference>
<evidence type="ECO:0000313" key="11">
    <source>
        <dbReference type="EMBL" id="UOF01863.1"/>
    </source>
</evidence>
<evidence type="ECO:0000256" key="5">
    <source>
        <dbReference type="ARBA" id="ARBA00022989"/>
    </source>
</evidence>
<sequence length="330" mass="37421">MLNAFFVAAEFAIVKVRSTRLRELAAKNVKGANSALHCLDHLDDYLSATQLGITLVSLALGWIGEESFYELFGILMPQLRDSYTATFHTLSFAASFLIITTLHVVLGELVPKSMAIQEPEEITLKVALPLQWFYKLAKPLIVAFTFMANLVLKALGYPGFKEAPWTEEELKLVMQDSREDGVISDSEAQIIHKAFEFADKTARDIMIPIEKVQYLSLNKSFEENKNTVLSRGHTRFPICQDDLNSIIGILNMKDIRFIQQWSNDVFVKNIKPPLYVEPQIRQDKLMKLFSEKKMHIAIVQDFPSRKCLGIVTLEDVLEELVGDIVDEHGN</sequence>
<dbReference type="Pfam" id="PF01595">
    <property type="entry name" value="CNNM"/>
    <property type="match status" value="1"/>
</dbReference>
<keyword evidence="4" id="KW-0677">Repeat</keyword>
<feature type="domain" description="CBS" evidence="9">
    <location>
        <begin position="206"/>
        <end position="265"/>
    </location>
</feature>
<dbReference type="Proteomes" id="UP000830116">
    <property type="component" value="Chromosome"/>
</dbReference>
<comment type="subcellular location">
    <subcellularLocation>
        <location evidence="1">Cell membrane</location>
        <topology evidence="1">Multi-pass membrane protein</topology>
    </subcellularLocation>
</comment>
<keyword evidence="6 8" id="KW-0472">Membrane</keyword>